<evidence type="ECO:0000313" key="2">
    <source>
        <dbReference type="Proteomes" id="UP000078148"/>
    </source>
</evidence>
<dbReference type="RefSeq" id="WP_087071405.1">
    <property type="nucleotide sequence ID" value="NZ_CP021170.1"/>
</dbReference>
<dbReference type="AlphaFoldDB" id="A0A1X9T456"/>
<keyword evidence="1" id="KW-0614">Plasmid</keyword>
<dbReference type="EMBL" id="CP021170">
    <property type="protein sequence ID" value="ARR10701.1"/>
    <property type="molecule type" value="Genomic_DNA"/>
</dbReference>
<accession>A0A1X9T456</accession>
<name>A0A1X9T456_9BACL</name>
<proteinExistence type="predicted"/>
<dbReference type="Proteomes" id="UP000078148">
    <property type="component" value="Plasmid unnamed1"/>
</dbReference>
<protein>
    <submittedName>
        <fullName evidence="1">Uncharacterized protein</fullName>
    </submittedName>
</protein>
<reference evidence="1 2" key="1">
    <citation type="journal article" date="2016" name="Int. J. Syst. Evol. Microbiol.">
        <title>Paenibacillus damxungensis sp. nov., isolated from raw yak (Bos grunniens) milk.</title>
        <authorList>
            <person name="Wu Z."/>
            <person name="Gao C."/>
            <person name="Han J."/>
            <person name="Liu Z."/>
        </authorList>
    </citation>
    <scope>NUCLEOTIDE SEQUENCE [LARGE SCALE GENOMIC DNA]</scope>
    <source>
        <strain evidence="1 2">BD3526</strain>
        <plasmid evidence="1 2">unnamed1</plasmid>
    </source>
</reference>
<evidence type="ECO:0000313" key="1">
    <source>
        <dbReference type="EMBL" id="ARR10701.1"/>
    </source>
</evidence>
<sequence>MYSKETGWGGSRENSGRSKLHKVRKNITLSLYQEQWDQINQILENKKKNSPKLTETNLITQWTLNGVNEDIKEI</sequence>
<organism evidence="1 2">
    <name type="scientific">Paenibacillus bovis</name>
    <dbReference type="NCBI Taxonomy" id="1616788"/>
    <lineage>
        <taxon>Bacteria</taxon>
        <taxon>Bacillati</taxon>
        <taxon>Bacillota</taxon>
        <taxon>Bacilli</taxon>
        <taxon>Bacillales</taxon>
        <taxon>Paenibacillaceae</taxon>
        <taxon>Paenibacillus</taxon>
    </lineage>
</organism>
<geneLocation type="plasmid" evidence="1 2">
    <name>unnamed1</name>
</geneLocation>
<keyword evidence="2" id="KW-1185">Reference proteome</keyword>
<dbReference type="KEGG" id="pbv:AR543_p0093"/>
<gene>
    <name evidence="1" type="ORF">AR543_p0093</name>
</gene>